<reference evidence="2 3" key="1">
    <citation type="submission" date="2015-03" db="EMBL/GenBank/DDBJ databases">
        <authorList>
            <consortium name="Pathogen Informatics"/>
            <person name="Murphy D."/>
        </authorList>
    </citation>
    <scope>NUCLEOTIDE SEQUENCE [LARGE SCALE GENOMIC DNA]</scope>
    <source>
        <strain evidence="3">type strain: CIP110231</strain>
    </source>
</reference>
<evidence type="ECO:0008006" key="4">
    <source>
        <dbReference type="Google" id="ProtNLM"/>
    </source>
</evidence>
<dbReference type="RefSeq" id="WP_049601798.1">
    <property type="nucleotide sequence ID" value="NZ_CPYD01000016.1"/>
</dbReference>
<protein>
    <recommendedName>
        <fullName evidence="4">N-acetylglucosamine-binding protein A</fullName>
    </recommendedName>
</protein>
<keyword evidence="1" id="KW-0732">Signal</keyword>
<keyword evidence="3" id="KW-1185">Reference proteome</keyword>
<dbReference type="Proteomes" id="UP000040578">
    <property type="component" value="Unassembled WGS sequence"/>
</dbReference>
<accession>A0ABM9SMA7</accession>
<organism evidence="2 3">
    <name type="scientific">Yersinia nurmii</name>
    <dbReference type="NCBI Taxonomy" id="685706"/>
    <lineage>
        <taxon>Bacteria</taxon>
        <taxon>Pseudomonadati</taxon>
        <taxon>Pseudomonadota</taxon>
        <taxon>Gammaproteobacteria</taxon>
        <taxon>Enterobacterales</taxon>
        <taxon>Yersiniaceae</taxon>
        <taxon>Yersinia</taxon>
    </lineage>
</organism>
<sequence>MTVNKLGFLCSTLIIFSATAFANDRTLTRQGIHSTFTSTGQLAILPTASGIRQLSHISDFPDFEIKDLHSYYRQEAAEYEIKFDLKSNGILSYYIYVINSNNTELININGFINNDRIPIRMKMHSIQPGTYRLIIEVLDNNKEMKERSYSFTV</sequence>
<evidence type="ECO:0000256" key="1">
    <source>
        <dbReference type="SAM" id="SignalP"/>
    </source>
</evidence>
<comment type="caution">
    <text evidence="2">The sequence shown here is derived from an EMBL/GenBank/DDBJ whole genome shotgun (WGS) entry which is preliminary data.</text>
</comment>
<evidence type="ECO:0000313" key="3">
    <source>
        <dbReference type="Proteomes" id="UP000040578"/>
    </source>
</evidence>
<dbReference type="EMBL" id="CPYD01000016">
    <property type="protein sequence ID" value="CNF17864.1"/>
    <property type="molecule type" value="Genomic_DNA"/>
</dbReference>
<proteinExistence type="predicted"/>
<name>A0ABM9SMA7_9GAMM</name>
<feature type="chain" id="PRO_5045664926" description="N-acetylglucosamine-binding protein A" evidence="1">
    <location>
        <begin position="23"/>
        <end position="153"/>
    </location>
</feature>
<dbReference type="Gene3D" id="2.60.40.2550">
    <property type="match status" value="1"/>
</dbReference>
<gene>
    <name evidence="2" type="ORF">ERS137967_03500</name>
</gene>
<evidence type="ECO:0000313" key="2">
    <source>
        <dbReference type="EMBL" id="CNF17864.1"/>
    </source>
</evidence>
<feature type="signal peptide" evidence="1">
    <location>
        <begin position="1"/>
        <end position="22"/>
    </location>
</feature>